<feature type="domain" description="Pyrrolo-quinoline quinone repeat" evidence="2">
    <location>
        <begin position="24"/>
        <end position="250"/>
    </location>
</feature>
<evidence type="ECO:0000313" key="3">
    <source>
        <dbReference type="EMBL" id="MDJ1134498.1"/>
    </source>
</evidence>
<feature type="region of interest" description="Disordered" evidence="1">
    <location>
        <begin position="1"/>
        <end position="26"/>
    </location>
</feature>
<proteinExistence type="predicted"/>
<gene>
    <name evidence="3" type="ORF">NMN56_021515</name>
</gene>
<dbReference type="InterPro" id="IPR015943">
    <property type="entry name" value="WD40/YVTN_repeat-like_dom_sf"/>
</dbReference>
<evidence type="ECO:0000256" key="1">
    <source>
        <dbReference type="SAM" id="MobiDB-lite"/>
    </source>
</evidence>
<dbReference type="Pfam" id="PF13360">
    <property type="entry name" value="PQQ_2"/>
    <property type="match status" value="1"/>
</dbReference>
<dbReference type="SUPFAM" id="SSF50998">
    <property type="entry name" value="Quinoprotein alcohol dehydrogenase-like"/>
    <property type="match status" value="1"/>
</dbReference>
<accession>A0ABT6ZZJ5</accession>
<evidence type="ECO:0000259" key="2">
    <source>
        <dbReference type="Pfam" id="PF13360"/>
    </source>
</evidence>
<dbReference type="Proteomes" id="UP001214441">
    <property type="component" value="Unassembled WGS sequence"/>
</dbReference>
<reference evidence="3 4" key="1">
    <citation type="submission" date="2023-05" db="EMBL/GenBank/DDBJ databases">
        <title>Streptantibioticus silvisoli sp. nov., acidotolerant actinomycetes 1 from pine litter.</title>
        <authorList>
            <person name="Swiecimska M."/>
            <person name="Golinska P."/>
            <person name="Sangal V."/>
            <person name="Wachnowicz B."/>
            <person name="Goodfellow M."/>
        </authorList>
    </citation>
    <scope>NUCLEOTIDE SEQUENCE [LARGE SCALE GENOMIC DNA]</scope>
    <source>
        <strain evidence="3 4">DSM 42109</strain>
    </source>
</reference>
<sequence>MRVSSRGPRTWRTHFSNGGKPVKSGRRLWARPSGTVLVVLALGMATAVAGCTEEGGASASDGGVRLWKKHVAVDARDTDLWVTERHVMLRAGDGRLEGRDPRTGTRKWSLKPPEGMGLLCAVAPPNEEGIAAAAYGQQESSGTCPRLAAVDTRTGERLWEKRLPGKESTYVRPSLTVGDKAIGVAPHSGPALRVSLRSGDVVSRHHEGCPACPSTTAAIDRRLVTLSAQNIRGRQQLTAYDVDSGRRVWRREERFTVPAVFADTLSGRPLITSLMHSAISELRTYDDHGKLLHEVGGTNEDFSLVPYADGAPVGKRRLVVQHDDWAGSGRDLLVGDLHAYEPRTGKRLWRLRNNGSRQFDPSGIAGDRLYGVVTERKKRGTGKSRQERWFAVADLDSGRVTKKGAVPSIDNGSGNRDMSVTALRNDDERMYLVQESGRSEYYLTAYPLPDQSARGAR</sequence>
<organism evidence="3 4">
    <name type="scientific">Streptomyces iconiensis</name>
    <dbReference type="NCBI Taxonomy" id="1384038"/>
    <lineage>
        <taxon>Bacteria</taxon>
        <taxon>Bacillati</taxon>
        <taxon>Actinomycetota</taxon>
        <taxon>Actinomycetes</taxon>
        <taxon>Kitasatosporales</taxon>
        <taxon>Streptomycetaceae</taxon>
        <taxon>Streptomyces</taxon>
    </lineage>
</organism>
<dbReference type="EMBL" id="JANCPR020000021">
    <property type="protein sequence ID" value="MDJ1134498.1"/>
    <property type="molecule type" value="Genomic_DNA"/>
</dbReference>
<dbReference type="Gene3D" id="2.130.10.10">
    <property type="entry name" value="YVTN repeat-like/Quinoprotein amine dehydrogenase"/>
    <property type="match status" value="1"/>
</dbReference>
<protein>
    <submittedName>
        <fullName evidence="3">PQQ-binding-like beta-propeller repeat protein</fullName>
    </submittedName>
</protein>
<dbReference type="InterPro" id="IPR011047">
    <property type="entry name" value="Quinoprotein_ADH-like_sf"/>
</dbReference>
<name>A0ABT6ZZJ5_9ACTN</name>
<keyword evidence="4" id="KW-1185">Reference proteome</keyword>
<dbReference type="InterPro" id="IPR002372">
    <property type="entry name" value="PQQ_rpt_dom"/>
</dbReference>
<comment type="caution">
    <text evidence="3">The sequence shown here is derived from an EMBL/GenBank/DDBJ whole genome shotgun (WGS) entry which is preliminary data.</text>
</comment>
<evidence type="ECO:0000313" key="4">
    <source>
        <dbReference type="Proteomes" id="UP001214441"/>
    </source>
</evidence>